<reference evidence="1" key="2">
    <citation type="submission" date="2020-07" db="EMBL/GenBank/DDBJ databases">
        <authorList>
            <consortium name="NCBI Pathogen Detection Project"/>
        </authorList>
    </citation>
    <scope>NUCLEOTIDE SEQUENCE</scope>
    <source>
        <strain evidence="1">C8</strain>
    </source>
</reference>
<comment type="caution">
    <text evidence="1">The sequence shown here is derived from an EMBL/GenBank/DDBJ whole genome shotgun (WGS) entry which is preliminary data.</text>
</comment>
<dbReference type="EMBL" id="DACTCB010000011">
    <property type="protein sequence ID" value="HAT4308349.1"/>
    <property type="molecule type" value="Genomic_DNA"/>
</dbReference>
<protein>
    <submittedName>
        <fullName evidence="1">Uncharacterized protein</fullName>
    </submittedName>
</protein>
<sequence>MSRESNLIKKKLNIDIEGLSNLEIYNKIYGVLKNDSINTNISSSYIQNIVINLKNEEKFSSLKKYDTIETTYSKFQSILDEYFLLNEPITGSIPMFRHYINKYNCFFNEIVLKFKNDTEEALLSSGMLFKIKNFKEGFLIEHYNYETGSPIKFVLSYILTKDIKVFLINKKNFNISNTNKNEFINFKKQKEDLLKDSERSLYQILLFLCYISKKLENPIESTSQIESIYNREVLNKMTSSGNKSNKHTYKLSDLVTVRVYKKNKNVILSRNHWRNREHSVRGFERHYKSGKVVWIKPHVRGSNVYGEKISKHIVLN</sequence>
<accession>A0A8H9R008</accession>
<gene>
    <name evidence="1" type="ORF">I9080_002160</name>
</gene>
<reference evidence="1" key="1">
    <citation type="journal article" date="2018" name="Genome Biol.">
        <title>SKESA: strategic k-mer extension for scrupulous assemblies.</title>
        <authorList>
            <person name="Souvorov A."/>
            <person name="Agarwala R."/>
            <person name="Lipman D.J."/>
        </authorList>
    </citation>
    <scope>NUCLEOTIDE SEQUENCE</scope>
    <source>
        <strain evidence="1">C8</strain>
    </source>
</reference>
<proteinExistence type="predicted"/>
<dbReference type="Proteomes" id="UP000859547">
    <property type="component" value="Unassembled WGS sequence"/>
</dbReference>
<evidence type="ECO:0000313" key="1">
    <source>
        <dbReference type="EMBL" id="HAT4308349.1"/>
    </source>
</evidence>
<dbReference type="AlphaFoldDB" id="A0A8H9R008"/>
<name>A0A8H9R008_CLOPF</name>
<organism evidence="1">
    <name type="scientific">Clostridium perfringens</name>
    <dbReference type="NCBI Taxonomy" id="1502"/>
    <lineage>
        <taxon>Bacteria</taxon>
        <taxon>Bacillati</taxon>
        <taxon>Bacillota</taxon>
        <taxon>Clostridia</taxon>
        <taxon>Eubacteriales</taxon>
        <taxon>Clostridiaceae</taxon>
        <taxon>Clostridium</taxon>
    </lineage>
</organism>
<dbReference type="RefSeq" id="WP_221366827.1">
    <property type="nucleotide sequence ID" value="NZ_CP075935.1"/>
</dbReference>